<feature type="compositionally biased region" description="Basic and acidic residues" evidence="1">
    <location>
        <begin position="39"/>
        <end position="56"/>
    </location>
</feature>
<protein>
    <submittedName>
        <fullName evidence="2">19661_t:CDS:1</fullName>
    </submittedName>
</protein>
<dbReference type="EMBL" id="CAJVPZ010023985">
    <property type="protein sequence ID" value="CAG8717553.1"/>
    <property type="molecule type" value="Genomic_DNA"/>
</dbReference>
<sequence length="84" mass="9525">STLEVPKMILPEPEDSKQDRTSNNLLLAPTNIKSKLIINKKEQTIQTDHSKSKSDDSMDIDQTNNNQSEVTPNNNKEKKIPSYN</sequence>
<feature type="compositionally biased region" description="Basic and acidic residues" evidence="1">
    <location>
        <begin position="75"/>
        <end position="84"/>
    </location>
</feature>
<feature type="non-terminal residue" evidence="2">
    <location>
        <position position="84"/>
    </location>
</feature>
<feature type="compositionally biased region" description="Polar residues" evidence="1">
    <location>
        <begin position="62"/>
        <end position="74"/>
    </location>
</feature>
<dbReference type="AlphaFoldDB" id="A0A9N9NB30"/>
<keyword evidence="3" id="KW-1185">Reference proteome</keyword>
<accession>A0A9N9NB30</accession>
<feature type="non-terminal residue" evidence="2">
    <location>
        <position position="1"/>
    </location>
</feature>
<evidence type="ECO:0000313" key="3">
    <source>
        <dbReference type="Proteomes" id="UP000789396"/>
    </source>
</evidence>
<reference evidence="2" key="1">
    <citation type="submission" date="2021-06" db="EMBL/GenBank/DDBJ databases">
        <authorList>
            <person name="Kallberg Y."/>
            <person name="Tangrot J."/>
            <person name="Rosling A."/>
        </authorList>
    </citation>
    <scope>NUCLEOTIDE SEQUENCE</scope>
    <source>
        <strain evidence="2">IN212</strain>
    </source>
</reference>
<gene>
    <name evidence="2" type="ORF">RFULGI_LOCUS11246</name>
</gene>
<proteinExistence type="predicted"/>
<evidence type="ECO:0000256" key="1">
    <source>
        <dbReference type="SAM" id="MobiDB-lite"/>
    </source>
</evidence>
<feature type="region of interest" description="Disordered" evidence="1">
    <location>
        <begin position="1"/>
        <end position="26"/>
    </location>
</feature>
<name>A0A9N9NB30_9GLOM</name>
<organism evidence="2 3">
    <name type="scientific">Racocetra fulgida</name>
    <dbReference type="NCBI Taxonomy" id="60492"/>
    <lineage>
        <taxon>Eukaryota</taxon>
        <taxon>Fungi</taxon>
        <taxon>Fungi incertae sedis</taxon>
        <taxon>Mucoromycota</taxon>
        <taxon>Glomeromycotina</taxon>
        <taxon>Glomeromycetes</taxon>
        <taxon>Diversisporales</taxon>
        <taxon>Gigasporaceae</taxon>
        <taxon>Racocetra</taxon>
    </lineage>
</organism>
<comment type="caution">
    <text evidence="2">The sequence shown here is derived from an EMBL/GenBank/DDBJ whole genome shotgun (WGS) entry which is preliminary data.</text>
</comment>
<feature type="region of interest" description="Disordered" evidence="1">
    <location>
        <begin position="39"/>
        <end position="84"/>
    </location>
</feature>
<dbReference type="Proteomes" id="UP000789396">
    <property type="component" value="Unassembled WGS sequence"/>
</dbReference>
<evidence type="ECO:0000313" key="2">
    <source>
        <dbReference type="EMBL" id="CAG8717553.1"/>
    </source>
</evidence>